<dbReference type="PRINTS" id="PR00116">
    <property type="entry name" value="ARGINASE"/>
</dbReference>
<reference evidence="5" key="1">
    <citation type="submission" date="2022-04" db="EMBL/GenBank/DDBJ databases">
        <title>Whole genome sequence of Sphaerotilus sp. FB-5.</title>
        <authorList>
            <person name="Takeda M."/>
            <person name="Narihara S."/>
            <person name="Akimoto M."/>
            <person name="Akimoto R."/>
            <person name="Nishiyashiki S."/>
            <person name="Murakami T."/>
        </authorList>
    </citation>
    <scope>NUCLEOTIDE SEQUENCE</scope>
    <source>
        <strain evidence="5">FB-5</strain>
    </source>
</reference>
<name>A0ABN6PQE8_9BURK</name>
<accession>A0ABN6PQE8</accession>
<evidence type="ECO:0000256" key="2">
    <source>
        <dbReference type="ARBA" id="ARBA00022723"/>
    </source>
</evidence>
<evidence type="ECO:0000256" key="4">
    <source>
        <dbReference type="RuleBase" id="RU003684"/>
    </source>
</evidence>
<dbReference type="InterPro" id="IPR006035">
    <property type="entry name" value="Ureohydrolase"/>
</dbReference>
<dbReference type="PROSITE" id="PS51409">
    <property type="entry name" value="ARGINASE_2"/>
    <property type="match status" value="1"/>
</dbReference>
<comment type="similarity">
    <text evidence="1">Belongs to the arginase family. Agmatinase subfamily.</text>
</comment>
<keyword evidence="6" id="KW-1185">Reference proteome</keyword>
<dbReference type="PIRSF" id="PIRSF036979">
    <property type="entry name" value="Arginase"/>
    <property type="match status" value="1"/>
</dbReference>
<dbReference type="Gene3D" id="3.40.800.10">
    <property type="entry name" value="Ureohydrolase domain"/>
    <property type="match status" value="1"/>
</dbReference>
<organism evidence="5 6">
    <name type="scientific">Sphaerotilus microaerophilus</name>
    <dbReference type="NCBI Taxonomy" id="2914710"/>
    <lineage>
        <taxon>Bacteria</taxon>
        <taxon>Pseudomonadati</taxon>
        <taxon>Pseudomonadota</taxon>
        <taxon>Betaproteobacteria</taxon>
        <taxon>Burkholderiales</taxon>
        <taxon>Sphaerotilaceae</taxon>
        <taxon>Sphaerotilus</taxon>
    </lineage>
</organism>
<dbReference type="InterPro" id="IPR020855">
    <property type="entry name" value="Ureohydrolase_Mn_BS"/>
</dbReference>
<evidence type="ECO:0000313" key="5">
    <source>
        <dbReference type="EMBL" id="BDI05802.1"/>
    </source>
</evidence>
<evidence type="ECO:0000256" key="3">
    <source>
        <dbReference type="ARBA" id="ARBA00022801"/>
    </source>
</evidence>
<evidence type="ECO:0000313" key="6">
    <source>
        <dbReference type="Proteomes" id="UP001057498"/>
    </source>
</evidence>
<dbReference type="Proteomes" id="UP001057498">
    <property type="component" value="Chromosome"/>
</dbReference>
<proteinExistence type="inferred from homology"/>
<gene>
    <name evidence="5" type="primary">speB</name>
    <name evidence="5" type="ORF">CATMQ487_27720</name>
</gene>
<dbReference type="InterPro" id="IPR023696">
    <property type="entry name" value="Ureohydrolase_dom_sf"/>
</dbReference>
<dbReference type="EMBL" id="AP025730">
    <property type="protein sequence ID" value="BDI05802.1"/>
    <property type="molecule type" value="Genomic_DNA"/>
</dbReference>
<dbReference type="PROSITE" id="PS01053">
    <property type="entry name" value="ARGINASE_1"/>
    <property type="match status" value="1"/>
</dbReference>
<dbReference type="NCBIfam" id="NF002564">
    <property type="entry name" value="PRK02190.1"/>
    <property type="match status" value="1"/>
</dbReference>
<protein>
    <submittedName>
        <fullName evidence="5">Agmatinase</fullName>
    </submittedName>
</protein>
<keyword evidence="2" id="KW-0479">Metal-binding</keyword>
<evidence type="ECO:0000256" key="1">
    <source>
        <dbReference type="ARBA" id="ARBA00009227"/>
    </source>
</evidence>
<dbReference type="RefSeq" id="WP_251969155.1">
    <property type="nucleotide sequence ID" value="NZ_AP025730.1"/>
</dbReference>
<dbReference type="SUPFAM" id="SSF52768">
    <property type="entry name" value="Arginase/deacetylase"/>
    <property type="match status" value="1"/>
</dbReference>
<keyword evidence="3 4" id="KW-0378">Hydrolase</keyword>
<dbReference type="Pfam" id="PF00491">
    <property type="entry name" value="Arginase"/>
    <property type="match status" value="1"/>
</dbReference>
<sequence length="321" mass="34276">MTDFAFRSAANFLKAPSASAGQRYALAGIAWDGAVTNRPGARFGPRAIRQASHMLCDGIHPLFDVSPLDAGGAGGLPWLGDLGDLPLPNTALPALRAALELQVAALLPQHHMVWLGGDHAVTLSLLRAYRAWLGRPLAVLHFDAHCDTWADHFGEPSGHGTWVSEAFDEGLVLPELFTQIGIRSSGERSAREYVADRGGRIHTARALRGVDRPAELVAIAEDLRQRWRAAGEPPLYLSLDIDCLDPAFAPGTGTPEPGGLSSHQVLSLLEALADLPWVGMDCVEVAPAYDHAEITSLAAATLVWTYLCGHIRHHGTSAGHA</sequence>
<dbReference type="PANTHER" id="PTHR11358:SF26">
    <property type="entry name" value="GUANIDINO ACID HYDROLASE, MITOCHONDRIAL"/>
    <property type="match status" value="1"/>
</dbReference>
<dbReference type="PANTHER" id="PTHR11358">
    <property type="entry name" value="ARGINASE/AGMATINASE"/>
    <property type="match status" value="1"/>
</dbReference>